<organism evidence="2 3">
    <name type="scientific">Roseateles asaccharophilus</name>
    <dbReference type="NCBI Taxonomy" id="582607"/>
    <lineage>
        <taxon>Bacteria</taxon>
        <taxon>Pseudomonadati</taxon>
        <taxon>Pseudomonadota</taxon>
        <taxon>Betaproteobacteria</taxon>
        <taxon>Burkholderiales</taxon>
        <taxon>Sphaerotilaceae</taxon>
        <taxon>Roseateles</taxon>
    </lineage>
</organism>
<evidence type="ECO:0000313" key="2">
    <source>
        <dbReference type="EMBL" id="MDR7332723.1"/>
    </source>
</evidence>
<sequence>MDSDELHDCTGLLTEQLALVRRQIHETLDGPTRLVPCDLAHRELCDRAALHAQARDEIVLPVVRRAGHAGAVATIIGQQQCLKDALAMCLIRPTSHPQWREALEAFLTAVQQQMAGDVTLLGPLLKEATDATQRRLLCERLQERFDRLAPHRHSNAHLRLAKSIWPVQSPDRMRVGTKPTRLPDPPPRDAAFSP</sequence>
<evidence type="ECO:0000256" key="1">
    <source>
        <dbReference type="SAM" id="MobiDB-lite"/>
    </source>
</evidence>
<comment type="caution">
    <text evidence="2">The sequence shown here is derived from an EMBL/GenBank/DDBJ whole genome shotgun (WGS) entry which is preliminary data.</text>
</comment>
<protein>
    <recommendedName>
        <fullName evidence="4">Hemerythrin-like domain-containing protein</fullName>
    </recommendedName>
</protein>
<dbReference type="Proteomes" id="UP001180825">
    <property type="component" value="Unassembled WGS sequence"/>
</dbReference>
<evidence type="ECO:0000313" key="3">
    <source>
        <dbReference type="Proteomes" id="UP001180825"/>
    </source>
</evidence>
<gene>
    <name evidence="2" type="ORF">J2X21_001856</name>
</gene>
<dbReference type="RefSeq" id="WP_310327630.1">
    <property type="nucleotide sequence ID" value="NZ_JAVDXV010000003.1"/>
</dbReference>
<accession>A0ABU2A698</accession>
<name>A0ABU2A698_9BURK</name>
<keyword evidence="3" id="KW-1185">Reference proteome</keyword>
<dbReference type="EMBL" id="JAVDXV010000003">
    <property type="protein sequence ID" value="MDR7332723.1"/>
    <property type="molecule type" value="Genomic_DNA"/>
</dbReference>
<evidence type="ECO:0008006" key="4">
    <source>
        <dbReference type="Google" id="ProtNLM"/>
    </source>
</evidence>
<reference evidence="2 3" key="1">
    <citation type="submission" date="2023-07" db="EMBL/GenBank/DDBJ databases">
        <title>Sorghum-associated microbial communities from plants grown in Nebraska, USA.</title>
        <authorList>
            <person name="Schachtman D."/>
        </authorList>
    </citation>
    <scope>NUCLEOTIDE SEQUENCE [LARGE SCALE GENOMIC DNA]</scope>
    <source>
        <strain evidence="2 3">BE316</strain>
    </source>
</reference>
<proteinExistence type="predicted"/>
<feature type="region of interest" description="Disordered" evidence="1">
    <location>
        <begin position="169"/>
        <end position="194"/>
    </location>
</feature>